<name>A0ABW3NUL5_9FLAO</name>
<evidence type="ECO:0008006" key="3">
    <source>
        <dbReference type="Google" id="ProtNLM"/>
    </source>
</evidence>
<evidence type="ECO:0000313" key="1">
    <source>
        <dbReference type="EMBL" id="MFD1096094.1"/>
    </source>
</evidence>
<evidence type="ECO:0000313" key="2">
    <source>
        <dbReference type="Proteomes" id="UP001597131"/>
    </source>
</evidence>
<gene>
    <name evidence="1" type="ORF">ACFQ3Q_10075</name>
</gene>
<accession>A0ABW3NUL5</accession>
<keyword evidence="2" id="KW-1185">Reference proteome</keyword>
<reference evidence="2" key="1">
    <citation type="journal article" date="2019" name="Int. J. Syst. Evol. Microbiol.">
        <title>The Global Catalogue of Microorganisms (GCM) 10K type strain sequencing project: providing services to taxonomists for standard genome sequencing and annotation.</title>
        <authorList>
            <consortium name="The Broad Institute Genomics Platform"/>
            <consortium name="The Broad Institute Genome Sequencing Center for Infectious Disease"/>
            <person name="Wu L."/>
            <person name="Ma J."/>
        </authorList>
    </citation>
    <scope>NUCLEOTIDE SEQUENCE [LARGE SCALE GENOMIC DNA]</scope>
    <source>
        <strain evidence="2">CCUG 64793</strain>
    </source>
</reference>
<dbReference type="EMBL" id="JBHTLI010000001">
    <property type="protein sequence ID" value="MFD1096094.1"/>
    <property type="molecule type" value="Genomic_DNA"/>
</dbReference>
<sequence length="198" mass="22973">MFKTREIRWFSRAKDRHIIAWFAGKGLDFETAESRTDHYLPLPQKEDTGIKLREGRLEIKQRTTGPEKAKIAPNAEGYFEEYVKWSFGIAKTDVLAKEIVRENKYDWIKVEKKRLGLNLVKENGQLNFRKLDEETDSACQMEYTKIEVNAEQWFSFGLEWFGEEFIEPGAGLISEITGSTKLGLRSSMGYAEFLNSEL</sequence>
<organism evidence="1 2">
    <name type="scientific">Salegentibacter chungangensis</name>
    <dbReference type="NCBI Taxonomy" id="1335724"/>
    <lineage>
        <taxon>Bacteria</taxon>
        <taxon>Pseudomonadati</taxon>
        <taxon>Bacteroidota</taxon>
        <taxon>Flavobacteriia</taxon>
        <taxon>Flavobacteriales</taxon>
        <taxon>Flavobacteriaceae</taxon>
        <taxon>Salegentibacter</taxon>
    </lineage>
</organism>
<protein>
    <recommendedName>
        <fullName evidence="3">CYTH domain-containing protein</fullName>
    </recommendedName>
</protein>
<dbReference type="RefSeq" id="WP_380745335.1">
    <property type="nucleotide sequence ID" value="NZ_JBHTLI010000001.1"/>
</dbReference>
<comment type="caution">
    <text evidence="1">The sequence shown here is derived from an EMBL/GenBank/DDBJ whole genome shotgun (WGS) entry which is preliminary data.</text>
</comment>
<dbReference type="Proteomes" id="UP001597131">
    <property type="component" value="Unassembled WGS sequence"/>
</dbReference>
<proteinExistence type="predicted"/>